<dbReference type="InterPro" id="IPR045141">
    <property type="entry name" value="NAA60-like"/>
</dbReference>
<dbReference type="EMBL" id="JARAKH010000027">
    <property type="protein sequence ID" value="KAK8389777.1"/>
    <property type="molecule type" value="Genomic_DNA"/>
</dbReference>
<proteinExistence type="inferred from homology"/>
<sequence>MSHATRQVKAVATHQPIPVQFTSGWWDSGYHVEKDSKENETGHKDISRQPYRWKGVRGQECNVKEMGRVEQDVTIPEPRGVPLCSLAELKLRFLCPSDLPEVKALCREWFPIQYPDMWYEDITTNPRLYALAATFNMQIIGLLVAETKPLSKMNKEDQDILPPSLTGQTQIGYILTLGVSNAHRGHGIASLLLDNYLSQLSTHEAPHVQAVLLHVLTTNQQAIAFYQRHNFVRHTFLPYYYNIKGKPKDAFSYVRYVNGGHPPWTLTDYLQHWTQALTAHEVCWWPVRLLSKFWGLIARSATAVMAHRLS</sequence>
<evidence type="ECO:0000256" key="8">
    <source>
        <dbReference type="ARBA" id="ARBA00026144"/>
    </source>
</evidence>
<dbReference type="GO" id="GO:0000139">
    <property type="term" value="C:Golgi membrane"/>
    <property type="evidence" value="ECO:0007669"/>
    <property type="project" value="TreeGrafter"/>
</dbReference>
<evidence type="ECO:0000256" key="6">
    <source>
        <dbReference type="ARBA" id="ARBA00025774"/>
    </source>
</evidence>
<dbReference type="Gene3D" id="3.40.630.30">
    <property type="match status" value="1"/>
</dbReference>
<dbReference type="EMBL" id="JARAKH010000027">
    <property type="protein sequence ID" value="KAK8389776.1"/>
    <property type="molecule type" value="Genomic_DNA"/>
</dbReference>
<evidence type="ECO:0000259" key="11">
    <source>
        <dbReference type="PROSITE" id="PS51186"/>
    </source>
</evidence>
<evidence type="ECO:0000256" key="7">
    <source>
        <dbReference type="ARBA" id="ARBA00026111"/>
    </source>
</evidence>
<protein>
    <recommendedName>
        <fullName evidence="8">N-alpha-acetyltransferase 60</fullName>
        <ecNumber evidence="7">2.3.1.259</ecNumber>
        <ecNumber evidence="1">2.3.1.48</ecNumber>
    </recommendedName>
</protein>
<name>A0AAW0TQM7_SCYPA</name>
<dbReference type="AlphaFoldDB" id="A0AAW0TQM7"/>
<dbReference type="EC" id="2.3.1.259" evidence="7"/>
<dbReference type="InterPro" id="IPR000182">
    <property type="entry name" value="GNAT_dom"/>
</dbReference>
<comment type="similarity">
    <text evidence="6">Belongs to the acetyltransferase family. NAA60 subfamily.</text>
</comment>
<evidence type="ECO:0000256" key="9">
    <source>
        <dbReference type="ARBA" id="ARBA00048017"/>
    </source>
</evidence>
<comment type="caution">
    <text evidence="12">The sequence shown here is derived from an EMBL/GenBank/DDBJ whole genome shotgun (WGS) entry which is preliminary data.</text>
</comment>
<dbReference type="GO" id="GO:0007059">
    <property type="term" value="P:chromosome segregation"/>
    <property type="evidence" value="ECO:0007669"/>
    <property type="project" value="UniProtKB-KW"/>
</dbReference>
<gene>
    <name evidence="12" type="ORF">O3P69_009047</name>
</gene>
<dbReference type="CDD" id="cd04301">
    <property type="entry name" value="NAT_SF"/>
    <property type="match status" value="1"/>
</dbReference>
<dbReference type="Proteomes" id="UP001487740">
    <property type="component" value="Unassembled WGS sequence"/>
</dbReference>
<keyword evidence="5" id="KW-0012">Acyltransferase</keyword>
<dbReference type="PANTHER" id="PTHR14744">
    <property type="entry name" value="N-ALPHA-ACETYLTRANSFERASE 60"/>
    <property type="match status" value="1"/>
</dbReference>
<evidence type="ECO:0000313" key="12">
    <source>
        <dbReference type="EMBL" id="KAK8389776.1"/>
    </source>
</evidence>
<feature type="domain" description="N-acetyltransferase" evidence="11">
    <location>
        <begin position="89"/>
        <end position="258"/>
    </location>
</feature>
<dbReference type="InterPro" id="IPR016181">
    <property type="entry name" value="Acyl_CoA_acyltransferase"/>
</dbReference>
<evidence type="ECO:0000313" key="13">
    <source>
        <dbReference type="Proteomes" id="UP001487740"/>
    </source>
</evidence>
<evidence type="ECO:0000256" key="4">
    <source>
        <dbReference type="ARBA" id="ARBA00022853"/>
    </source>
</evidence>
<dbReference type="PANTHER" id="PTHR14744:SF15">
    <property type="entry name" value="N-ALPHA-ACETYLTRANSFERASE 60"/>
    <property type="match status" value="1"/>
</dbReference>
<dbReference type="PROSITE" id="PS51186">
    <property type="entry name" value="GNAT"/>
    <property type="match status" value="1"/>
</dbReference>
<dbReference type="SUPFAM" id="SSF55729">
    <property type="entry name" value="Acyl-CoA N-acyltransferases (Nat)"/>
    <property type="match status" value="1"/>
</dbReference>
<evidence type="ECO:0000256" key="1">
    <source>
        <dbReference type="ARBA" id="ARBA00013184"/>
    </source>
</evidence>
<organism evidence="12 13">
    <name type="scientific">Scylla paramamosain</name>
    <name type="common">Mud crab</name>
    <dbReference type="NCBI Taxonomy" id="85552"/>
    <lineage>
        <taxon>Eukaryota</taxon>
        <taxon>Metazoa</taxon>
        <taxon>Ecdysozoa</taxon>
        <taxon>Arthropoda</taxon>
        <taxon>Crustacea</taxon>
        <taxon>Multicrustacea</taxon>
        <taxon>Malacostraca</taxon>
        <taxon>Eumalacostraca</taxon>
        <taxon>Eucarida</taxon>
        <taxon>Decapoda</taxon>
        <taxon>Pleocyemata</taxon>
        <taxon>Brachyura</taxon>
        <taxon>Eubrachyura</taxon>
        <taxon>Portunoidea</taxon>
        <taxon>Portunidae</taxon>
        <taxon>Portuninae</taxon>
        <taxon>Scylla</taxon>
    </lineage>
</organism>
<accession>A0AAW0TQM7</accession>
<keyword evidence="3" id="KW-0159">Chromosome partition</keyword>
<dbReference type="Pfam" id="PF00583">
    <property type="entry name" value="Acetyltransf_1"/>
    <property type="match status" value="1"/>
</dbReference>
<evidence type="ECO:0000256" key="5">
    <source>
        <dbReference type="ARBA" id="ARBA00023315"/>
    </source>
</evidence>
<keyword evidence="13" id="KW-1185">Reference proteome</keyword>
<comment type="catalytic activity">
    <reaction evidence="10">
        <text>N-terminal L-methionyl-[transmembrane protein] + acetyl-CoA = N-terminal N(alpha)-acetyl-L-methionyl-[transmembrane protein] + CoA + H(+)</text>
        <dbReference type="Rhea" id="RHEA:50604"/>
        <dbReference type="Rhea" id="RHEA-COMP:12745"/>
        <dbReference type="Rhea" id="RHEA-COMP:12746"/>
        <dbReference type="ChEBI" id="CHEBI:15378"/>
        <dbReference type="ChEBI" id="CHEBI:57287"/>
        <dbReference type="ChEBI" id="CHEBI:57288"/>
        <dbReference type="ChEBI" id="CHEBI:64731"/>
        <dbReference type="ChEBI" id="CHEBI:133414"/>
        <dbReference type="EC" id="2.3.1.259"/>
    </reaction>
</comment>
<comment type="catalytic activity">
    <reaction evidence="9">
        <text>L-lysyl-[protein] + acetyl-CoA = N(6)-acetyl-L-lysyl-[protein] + CoA + H(+)</text>
        <dbReference type="Rhea" id="RHEA:45948"/>
        <dbReference type="Rhea" id="RHEA-COMP:9752"/>
        <dbReference type="Rhea" id="RHEA-COMP:10731"/>
        <dbReference type="ChEBI" id="CHEBI:15378"/>
        <dbReference type="ChEBI" id="CHEBI:29969"/>
        <dbReference type="ChEBI" id="CHEBI:57287"/>
        <dbReference type="ChEBI" id="CHEBI:57288"/>
        <dbReference type="ChEBI" id="CHEBI:61930"/>
        <dbReference type="EC" id="2.3.1.48"/>
    </reaction>
</comment>
<evidence type="ECO:0000256" key="10">
    <source>
        <dbReference type="ARBA" id="ARBA00048848"/>
    </source>
</evidence>
<evidence type="ECO:0000256" key="2">
    <source>
        <dbReference type="ARBA" id="ARBA00022679"/>
    </source>
</evidence>
<keyword evidence="2" id="KW-0808">Transferase</keyword>
<dbReference type="GO" id="GO:0120518">
    <property type="term" value="F:protein N-terminal-methionine acetyltransferase activity"/>
    <property type="evidence" value="ECO:0007669"/>
    <property type="project" value="UniProtKB-EC"/>
</dbReference>
<reference evidence="12 13" key="1">
    <citation type="submission" date="2023-03" db="EMBL/GenBank/DDBJ databases">
        <title>High-quality genome of Scylla paramamosain provides insights in environmental adaptation.</title>
        <authorList>
            <person name="Zhang L."/>
        </authorList>
    </citation>
    <scope>NUCLEOTIDE SEQUENCE [LARGE SCALE GENOMIC DNA]</scope>
    <source>
        <strain evidence="12">LZ_2023a</strain>
        <tissue evidence="12">Muscle</tissue>
    </source>
</reference>
<dbReference type="GO" id="GO:0004402">
    <property type="term" value="F:histone acetyltransferase activity"/>
    <property type="evidence" value="ECO:0007669"/>
    <property type="project" value="TreeGrafter"/>
</dbReference>
<keyword evidence="4" id="KW-0156">Chromatin regulator</keyword>
<dbReference type="EC" id="2.3.1.48" evidence="1"/>
<evidence type="ECO:0000256" key="3">
    <source>
        <dbReference type="ARBA" id="ARBA00022829"/>
    </source>
</evidence>